<reference evidence="10 11" key="1">
    <citation type="submission" date="2020-07" db="EMBL/GenBank/DDBJ databases">
        <authorList>
            <person name="Feng X."/>
        </authorList>
    </citation>
    <scope>NUCLEOTIDE SEQUENCE [LARGE SCALE GENOMIC DNA]</scope>
    <source>
        <strain evidence="10 11">JCM23202</strain>
    </source>
</reference>
<name>A0A7X1E6S0_9BACT</name>
<evidence type="ECO:0000256" key="5">
    <source>
        <dbReference type="PIRSR" id="PIRSR000185-1"/>
    </source>
</evidence>
<keyword evidence="11" id="KW-1185">Reference proteome</keyword>
<dbReference type="SMART" id="SM00839">
    <property type="entry name" value="ELFV_dehydrog"/>
    <property type="match status" value="1"/>
</dbReference>
<dbReference type="InterPro" id="IPR050724">
    <property type="entry name" value="Glu_Leu_Phe_Val_DH"/>
</dbReference>
<dbReference type="InterPro" id="IPR036291">
    <property type="entry name" value="NAD(P)-bd_dom_sf"/>
</dbReference>
<feature type="binding site" evidence="6">
    <location>
        <position position="90"/>
    </location>
    <ligand>
        <name>substrate</name>
    </ligand>
</feature>
<dbReference type="Gene3D" id="3.40.50.10860">
    <property type="entry name" value="Leucine Dehydrogenase, chain A, domain 1"/>
    <property type="match status" value="1"/>
</dbReference>
<evidence type="ECO:0000256" key="8">
    <source>
        <dbReference type="RuleBase" id="RU004417"/>
    </source>
</evidence>
<feature type="active site" description="Proton donor" evidence="5">
    <location>
        <position position="126"/>
    </location>
</feature>
<evidence type="ECO:0000259" key="9">
    <source>
        <dbReference type="SMART" id="SM00839"/>
    </source>
</evidence>
<comment type="caution">
    <text evidence="10">The sequence shown here is derived from an EMBL/GenBank/DDBJ whole genome shotgun (WGS) entry which is preliminary data.</text>
</comment>
<dbReference type="Pfam" id="PF02812">
    <property type="entry name" value="ELFV_dehydrog_N"/>
    <property type="match status" value="1"/>
</dbReference>
<comment type="similarity">
    <text evidence="1 4 8">Belongs to the Glu/Leu/Phe/Val dehydrogenases family.</text>
</comment>
<gene>
    <name evidence="10" type="primary">gdhA</name>
    <name evidence="10" type="ORF">H5P27_02985</name>
</gene>
<dbReference type="FunFam" id="3.40.50.720:FF:000030">
    <property type="entry name" value="Glutamate dehydrogenase"/>
    <property type="match status" value="1"/>
</dbReference>
<comment type="subunit">
    <text evidence="2">Homohexamer.</text>
</comment>
<dbReference type="Proteomes" id="UP000526501">
    <property type="component" value="Unassembled WGS sequence"/>
</dbReference>
<dbReference type="Gene3D" id="1.10.285.10">
    <property type="entry name" value="Glutamate Dehydrogenase, chain A, domain 3"/>
    <property type="match status" value="2"/>
</dbReference>
<feature type="domain" description="Glutamate/phenylalanine/leucine/valine/L-tryptophan dehydrogenase C-terminal" evidence="9">
    <location>
        <begin position="203"/>
        <end position="443"/>
    </location>
</feature>
<evidence type="ECO:0000256" key="2">
    <source>
        <dbReference type="ARBA" id="ARBA00011643"/>
    </source>
</evidence>
<dbReference type="SUPFAM" id="SSF53223">
    <property type="entry name" value="Aminoacid dehydrogenase-like, N-terminal domain"/>
    <property type="match status" value="1"/>
</dbReference>
<evidence type="ECO:0000256" key="1">
    <source>
        <dbReference type="ARBA" id="ARBA00006382"/>
    </source>
</evidence>
<dbReference type="InterPro" id="IPR033524">
    <property type="entry name" value="Glu/Leu/Phe/Val_DH_AS"/>
</dbReference>
<dbReference type="PRINTS" id="PR00082">
    <property type="entry name" value="GLFDHDRGNASE"/>
</dbReference>
<dbReference type="NCBIfam" id="NF006929">
    <property type="entry name" value="PRK09414.1"/>
    <property type="match status" value="1"/>
</dbReference>
<keyword evidence="6" id="KW-0520">NAD</keyword>
<dbReference type="PIRSF" id="PIRSF000185">
    <property type="entry name" value="Glu_DH"/>
    <property type="match status" value="1"/>
</dbReference>
<dbReference type="PROSITE" id="PS00074">
    <property type="entry name" value="GLFV_DEHYDROGENASE"/>
    <property type="match status" value="1"/>
</dbReference>
<feature type="binding site" evidence="6">
    <location>
        <position position="210"/>
    </location>
    <ligand>
        <name>NAD(+)</name>
        <dbReference type="ChEBI" id="CHEBI:57540"/>
    </ligand>
</feature>
<feature type="site" description="Important for catalysis" evidence="7">
    <location>
        <position position="166"/>
    </location>
</feature>
<evidence type="ECO:0000313" key="10">
    <source>
        <dbReference type="EMBL" id="MBC2605000.1"/>
    </source>
</evidence>
<feature type="binding site" evidence="6">
    <location>
        <position position="114"/>
    </location>
    <ligand>
        <name>substrate</name>
    </ligand>
</feature>
<dbReference type="EMBL" id="JACHVC010000005">
    <property type="protein sequence ID" value="MBC2605000.1"/>
    <property type="molecule type" value="Genomic_DNA"/>
</dbReference>
<organism evidence="10 11">
    <name type="scientific">Pelagicoccus albus</name>
    <dbReference type="NCBI Taxonomy" id="415222"/>
    <lineage>
        <taxon>Bacteria</taxon>
        <taxon>Pseudomonadati</taxon>
        <taxon>Verrucomicrobiota</taxon>
        <taxon>Opitutia</taxon>
        <taxon>Puniceicoccales</taxon>
        <taxon>Pelagicoccaceae</taxon>
        <taxon>Pelagicoccus</taxon>
    </lineage>
</organism>
<accession>A0A7X1E6S0</accession>
<dbReference type="GO" id="GO:0000166">
    <property type="term" value="F:nucleotide binding"/>
    <property type="evidence" value="ECO:0007669"/>
    <property type="project" value="UniProtKB-KW"/>
</dbReference>
<evidence type="ECO:0000256" key="6">
    <source>
        <dbReference type="PIRSR" id="PIRSR000185-2"/>
    </source>
</evidence>
<dbReference type="SUPFAM" id="SSF51735">
    <property type="entry name" value="NAD(P)-binding Rossmann-fold domains"/>
    <property type="match status" value="1"/>
</dbReference>
<dbReference type="InterPro" id="IPR014362">
    <property type="entry name" value="Glu_DH"/>
</dbReference>
<dbReference type="GO" id="GO:0005829">
    <property type="term" value="C:cytosol"/>
    <property type="evidence" value="ECO:0007669"/>
    <property type="project" value="TreeGrafter"/>
</dbReference>
<dbReference type="Gene3D" id="3.40.50.720">
    <property type="entry name" value="NAD(P)-binding Rossmann-like Domain"/>
    <property type="match status" value="1"/>
</dbReference>
<dbReference type="AlphaFoldDB" id="A0A7X1E6S0"/>
<keyword evidence="3 4" id="KW-0560">Oxidoreductase</keyword>
<evidence type="ECO:0000256" key="3">
    <source>
        <dbReference type="ARBA" id="ARBA00023002"/>
    </source>
</evidence>
<protein>
    <recommendedName>
        <fullName evidence="4">Glutamate dehydrogenase</fullName>
    </recommendedName>
</protein>
<dbReference type="InterPro" id="IPR033922">
    <property type="entry name" value="NAD_bind_Glu_DH"/>
</dbReference>
<dbReference type="InterPro" id="IPR006096">
    <property type="entry name" value="Glu/Leu/Phe/Val/Trp_DH_C"/>
</dbReference>
<dbReference type="PANTHER" id="PTHR43571">
    <property type="entry name" value="NADP-SPECIFIC GLUTAMATE DEHYDROGENASE 1-RELATED"/>
    <property type="match status" value="1"/>
</dbReference>
<dbReference type="Pfam" id="PF00208">
    <property type="entry name" value="ELFV_dehydrog"/>
    <property type="match status" value="1"/>
</dbReference>
<keyword evidence="6" id="KW-0547">Nucleotide-binding</keyword>
<dbReference type="FunFam" id="3.40.50.10860:FF:000002">
    <property type="entry name" value="Glutamate dehydrogenase"/>
    <property type="match status" value="1"/>
</dbReference>
<dbReference type="InterPro" id="IPR006095">
    <property type="entry name" value="Glu/Leu/Phe/Val/Trp_DH"/>
</dbReference>
<dbReference type="GO" id="GO:0004354">
    <property type="term" value="F:glutamate dehydrogenase (NADP+) activity"/>
    <property type="evidence" value="ECO:0007669"/>
    <property type="project" value="TreeGrafter"/>
</dbReference>
<feature type="binding site" evidence="6">
    <location>
        <position position="165"/>
    </location>
    <ligand>
        <name>substrate</name>
    </ligand>
</feature>
<proteinExistence type="inferred from homology"/>
<evidence type="ECO:0000256" key="7">
    <source>
        <dbReference type="PIRSR" id="PIRSR000185-3"/>
    </source>
</evidence>
<feature type="binding site" evidence="6">
    <location>
        <position position="111"/>
    </location>
    <ligand>
        <name>substrate</name>
    </ligand>
</feature>
<feature type="binding site" evidence="6">
    <location>
        <position position="241"/>
    </location>
    <ligand>
        <name>NAD(+)</name>
        <dbReference type="ChEBI" id="CHEBI:57540"/>
    </ligand>
</feature>
<evidence type="ECO:0000313" key="11">
    <source>
        <dbReference type="Proteomes" id="UP000526501"/>
    </source>
</evidence>
<dbReference type="CDD" id="cd05313">
    <property type="entry name" value="NAD_bind_2_Glu_DH"/>
    <property type="match status" value="1"/>
</dbReference>
<dbReference type="FunFam" id="1.10.285.10:FF:000001">
    <property type="entry name" value="Glutamate dehydrogenase"/>
    <property type="match status" value="1"/>
</dbReference>
<dbReference type="InterPro" id="IPR046346">
    <property type="entry name" value="Aminoacid_DH-like_N_sf"/>
</dbReference>
<dbReference type="PANTHER" id="PTHR43571:SF1">
    <property type="entry name" value="NADP-SPECIFIC GLUTAMATE DEHYDROGENASE 1-RELATED"/>
    <property type="match status" value="1"/>
</dbReference>
<sequence length="445" mass="48473">MNEYIQNCIDSLTERNPAQNLFLQAVTEVFESLDPIVAEIPDIEQHSILQRISEPERQIMFRVAWVDDQGKICVNRGYRVGFSSALGPYKGGMRFHPSVRLDVIKFLSFEQIFKNALTGLGIGGGKGGSDFDPKGKSDGEIMRFCQAFMSELYHFLGETTDVPAGDIGVGAREIGYLFGQYKRLTKRFAQGVLTGKQVGLGGSLARKEATGFGAVYFAKEMLATRSDTLEGKTCVVSGSGNVAIYCARKIQELGGKVIAMSDSGGAIHDPAGIDLDIVTALKEVERARISEYPNRRHGSTFLPGEKVWKLPCDVAFPCATQNELGLVDAKELVENGCFAIIEGANMPTTPEAIAYLREKNALFAPGKAANAGGVAVSALEMQQNAALQNWTFQQVDDRLKTVMASIHSDCVFYAKKYHREEDYVFGANVAGFLKVANAVQSYGVV</sequence>
<dbReference type="RefSeq" id="WP_185658886.1">
    <property type="nucleotide sequence ID" value="NZ_CAWPOO010000005.1"/>
</dbReference>
<evidence type="ECO:0000256" key="4">
    <source>
        <dbReference type="PIRNR" id="PIRNR000185"/>
    </source>
</evidence>
<dbReference type="InterPro" id="IPR006097">
    <property type="entry name" value="Glu/Leu/Phe/Val/Trp_DH_dimer"/>
</dbReference>
<dbReference type="GO" id="GO:0006537">
    <property type="term" value="P:glutamate biosynthetic process"/>
    <property type="evidence" value="ECO:0007669"/>
    <property type="project" value="TreeGrafter"/>
</dbReference>
<feature type="binding site" evidence="6">
    <location>
        <position position="377"/>
    </location>
    <ligand>
        <name>substrate</name>
    </ligand>
</feature>